<sequence length="158" mass="17851">MTLFPWQFENPLNFKLIPPPPGTILDCQCNVYNGRGGHGGRAHQGPLSLIVHEEPDEFGGLESSDLVELVPQLVHAPTSEIQRAKLSSAGIFQNSELTLRSVSSWLPSQTRTTELESNGQGGEAKQDLWRGDWRRREHEVNCYYYRFLLVTFPMAQAR</sequence>
<proteinExistence type="predicted"/>
<reference evidence="1 2" key="1">
    <citation type="submission" date="2024-05" db="EMBL/GenBank/DDBJ databases">
        <title>The nuclear and mitochondrial genome assemblies of Tetragonisca angustula (Apidae: Meliponini), a tiny yet remarkable pollinator in the Neotropics.</title>
        <authorList>
            <person name="Ferrari R."/>
            <person name="Ricardo P.C."/>
            <person name="Dias F.C."/>
            <person name="Araujo N.S."/>
            <person name="Soares D.O."/>
            <person name="Zhou Q.-S."/>
            <person name="Zhu C.-D."/>
            <person name="Coutinho L."/>
            <person name="Airas M.C."/>
            <person name="Batista T.M."/>
        </authorList>
    </citation>
    <scope>NUCLEOTIDE SEQUENCE [LARGE SCALE GENOMIC DNA]</scope>
    <source>
        <strain evidence="1">ASF017062</strain>
        <tissue evidence="1">Abdomen</tissue>
    </source>
</reference>
<comment type="caution">
    <text evidence="1">The sequence shown here is derived from an EMBL/GenBank/DDBJ whole genome shotgun (WGS) entry which is preliminary data.</text>
</comment>
<accession>A0AAW0ZQ55</accession>
<dbReference type="AlphaFoldDB" id="A0AAW0ZQ55"/>
<organism evidence="1 2">
    <name type="scientific">Tetragonisca angustula</name>
    <dbReference type="NCBI Taxonomy" id="166442"/>
    <lineage>
        <taxon>Eukaryota</taxon>
        <taxon>Metazoa</taxon>
        <taxon>Ecdysozoa</taxon>
        <taxon>Arthropoda</taxon>
        <taxon>Hexapoda</taxon>
        <taxon>Insecta</taxon>
        <taxon>Pterygota</taxon>
        <taxon>Neoptera</taxon>
        <taxon>Endopterygota</taxon>
        <taxon>Hymenoptera</taxon>
        <taxon>Apocrita</taxon>
        <taxon>Aculeata</taxon>
        <taxon>Apoidea</taxon>
        <taxon>Anthophila</taxon>
        <taxon>Apidae</taxon>
        <taxon>Tetragonisca</taxon>
    </lineage>
</organism>
<keyword evidence="2" id="KW-1185">Reference proteome</keyword>
<gene>
    <name evidence="1" type="ORF">QLX08_007992</name>
</gene>
<dbReference type="EMBL" id="JAWNGG020000166">
    <property type="protein sequence ID" value="KAK9298783.1"/>
    <property type="molecule type" value="Genomic_DNA"/>
</dbReference>
<evidence type="ECO:0000313" key="2">
    <source>
        <dbReference type="Proteomes" id="UP001432146"/>
    </source>
</evidence>
<evidence type="ECO:0000313" key="1">
    <source>
        <dbReference type="EMBL" id="KAK9298783.1"/>
    </source>
</evidence>
<dbReference type="Proteomes" id="UP001432146">
    <property type="component" value="Unassembled WGS sequence"/>
</dbReference>
<name>A0AAW0ZQ55_9HYME</name>
<protein>
    <submittedName>
        <fullName evidence="1">Uncharacterized protein</fullName>
    </submittedName>
</protein>